<dbReference type="EMBL" id="JAIQCV010000013">
    <property type="protein sequence ID" value="KAH1032260.1"/>
    <property type="molecule type" value="Genomic_DNA"/>
</dbReference>
<sequence>MVRFLRMENGVLLLLGLFTSHGRRDLTHILSGIPSHFIEGMNAFLCSKFQKEKIVAALNAMGPDKTRGRNGLTALFYQTYWLIVGKVVIQFGLGILNGRMSMSTINYTNIVLIPK</sequence>
<proteinExistence type="predicted"/>
<dbReference type="AlphaFoldDB" id="A0A9D3U9G6"/>
<comment type="caution">
    <text evidence="2">The sequence shown here is derived from an EMBL/GenBank/DDBJ whole genome shotgun (WGS) entry which is preliminary data.</text>
</comment>
<name>A0A9D3U9G6_9ROSI</name>
<feature type="transmembrane region" description="Helical" evidence="1">
    <location>
        <begin position="75"/>
        <end position="96"/>
    </location>
</feature>
<dbReference type="Proteomes" id="UP000828251">
    <property type="component" value="Unassembled WGS sequence"/>
</dbReference>
<keyword evidence="1" id="KW-0472">Membrane</keyword>
<evidence type="ECO:0000313" key="3">
    <source>
        <dbReference type="Proteomes" id="UP000828251"/>
    </source>
</evidence>
<dbReference type="OrthoDB" id="1732656at2759"/>
<evidence type="ECO:0000256" key="1">
    <source>
        <dbReference type="SAM" id="Phobius"/>
    </source>
</evidence>
<keyword evidence="1" id="KW-1133">Transmembrane helix</keyword>
<protein>
    <recommendedName>
        <fullName evidence="4">Reverse transcriptase</fullName>
    </recommendedName>
</protein>
<gene>
    <name evidence="2" type="ORF">J1N35_044434</name>
</gene>
<accession>A0A9D3U9G6</accession>
<evidence type="ECO:0000313" key="2">
    <source>
        <dbReference type="EMBL" id="KAH1032260.1"/>
    </source>
</evidence>
<evidence type="ECO:0008006" key="4">
    <source>
        <dbReference type="Google" id="ProtNLM"/>
    </source>
</evidence>
<reference evidence="2 3" key="1">
    <citation type="journal article" date="2021" name="Plant Biotechnol. J.">
        <title>Multi-omics assisted identification of the key and species-specific regulatory components of drought-tolerant mechanisms in Gossypium stocksii.</title>
        <authorList>
            <person name="Yu D."/>
            <person name="Ke L."/>
            <person name="Zhang D."/>
            <person name="Wu Y."/>
            <person name="Sun Y."/>
            <person name="Mei J."/>
            <person name="Sun J."/>
            <person name="Sun Y."/>
        </authorList>
    </citation>
    <scope>NUCLEOTIDE SEQUENCE [LARGE SCALE GENOMIC DNA]</scope>
    <source>
        <strain evidence="3">cv. E1</strain>
        <tissue evidence="2">Leaf</tissue>
    </source>
</reference>
<keyword evidence="3" id="KW-1185">Reference proteome</keyword>
<keyword evidence="1" id="KW-0812">Transmembrane</keyword>
<organism evidence="2 3">
    <name type="scientific">Gossypium stocksii</name>
    <dbReference type="NCBI Taxonomy" id="47602"/>
    <lineage>
        <taxon>Eukaryota</taxon>
        <taxon>Viridiplantae</taxon>
        <taxon>Streptophyta</taxon>
        <taxon>Embryophyta</taxon>
        <taxon>Tracheophyta</taxon>
        <taxon>Spermatophyta</taxon>
        <taxon>Magnoliopsida</taxon>
        <taxon>eudicotyledons</taxon>
        <taxon>Gunneridae</taxon>
        <taxon>Pentapetalae</taxon>
        <taxon>rosids</taxon>
        <taxon>malvids</taxon>
        <taxon>Malvales</taxon>
        <taxon>Malvaceae</taxon>
        <taxon>Malvoideae</taxon>
        <taxon>Gossypium</taxon>
    </lineage>
</organism>